<dbReference type="RefSeq" id="XP_025571335.1">
    <property type="nucleotide sequence ID" value="XM_025716178.1"/>
</dbReference>
<dbReference type="Pfam" id="PF00646">
    <property type="entry name" value="F-box"/>
    <property type="match status" value="1"/>
</dbReference>
<dbReference type="GeneID" id="37221043"/>
<dbReference type="CDD" id="cd09917">
    <property type="entry name" value="F-box_SF"/>
    <property type="match status" value="1"/>
</dbReference>
<gene>
    <name evidence="3" type="ORF">BO80DRAFT_364998</name>
</gene>
<dbReference type="InterPro" id="IPR036047">
    <property type="entry name" value="F-box-like_dom_sf"/>
</dbReference>
<accession>A0A395GQ98</accession>
<dbReference type="InterPro" id="IPR001810">
    <property type="entry name" value="F-box_dom"/>
</dbReference>
<dbReference type="PROSITE" id="PS50181">
    <property type="entry name" value="FBOX"/>
    <property type="match status" value="1"/>
</dbReference>
<dbReference type="SMART" id="SM00256">
    <property type="entry name" value="FBOX"/>
    <property type="match status" value="1"/>
</dbReference>
<keyword evidence="4" id="KW-1185">Reference proteome</keyword>
<dbReference type="OrthoDB" id="5126814at2759"/>
<dbReference type="Gene3D" id="1.20.1280.50">
    <property type="match status" value="1"/>
</dbReference>
<feature type="region of interest" description="Disordered" evidence="1">
    <location>
        <begin position="483"/>
        <end position="519"/>
    </location>
</feature>
<dbReference type="SUPFAM" id="SSF81383">
    <property type="entry name" value="F-box domain"/>
    <property type="match status" value="1"/>
</dbReference>
<evidence type="ECO:0000313" key="3">
    <source>
        <dbReference type="EMBL" id="RAK97007.1"/>
    </source>
</evidence>
<sequence length="567" mass="61763">ISPINPSMATNLPLELVHSILDYVDVETYVAARSACRLWRNAASLSSILRSALKETPVPIPPRTDLLTNEEWNIYFDQVACSNLLGHRTHIDKTESRRDLPEDCTPTTVLAASSDGQQLVTLKGARATVYSRSDKHGHWESSLSSSLYPLWTSVCHAMMDGGSTGCMSLNQRYAKHRLAISSQGHLVAVGLGKTVQIYSLSGDADGISSPAEYTLNQSNTVLASPTGAGYEDTNGVIESLEFTDDDTLLRVAISNETTAFQPTRVRYVGNPPDASNYQRHRDLQYWRNNIHHIYLDSASMAVTLGAGEEKIVLRGLRLLSSSYKPASHQRQPPPDPSSSSHYFTASLQSPTTKAYCIGLVTVSLTSPQTVTLTRLLPSHQYHPDPPSTPTSKPSSSTSTSPQPTPHPTTDTEYITTTLQTAIQRWNPTNLPSANTTTPLLALSPDNTLLVIYEPGAGHSPFASGGALYVYSIIDHASVYKHSNPDANPVPRATTPTELQNNTNTDTGTGTDTGSKRKYPPPDDIPAWSFLLDVTTVDVEEVRVIRAEDGGYVVSALAGRDVLEWWIH</sequence>
<dbReference type="VEuPathDB" id="FungiDB:BO80DRAFT_364998"/>
<organism evidence="3 4">
    <name type="scientific">Aspergillus ibericus CBS 121593</name>
    <dbReference type="NCBI Taxonomy" id="1448316"/>
    <lineage>
        <taxon>Eukaryota</taxon>
        <taxon>Fungi</taxon>
        <taxon>Dikarya</taxon>
        <taxon>Ascomycota</taxon>
        <taxon>Pezizomycotina</taxon>
        <taxon>Eurotiomycetes</taxon>
        <taxon>Eurotiomycetidae</taxon>
        <taxon>Eurotiales</taxon>
        <taxon>Aspergillaceae</taxon>
        <taxon>Aspergillus</taxon>
        <taxon>Aspergillus subgen. Circumdati</taxon>
    </lineage>
</organism>
<protein>
    <recommendedName>
        <fullName evidence="2">F-box domain-containing protein</fullName>
    </recommendedName>
</protein>
<proteinExistence type="predicted"/>
<evidence type="ECO:0000259" key="2">
    <source>
        <dbReference type="PROSITE" id="PS50181"/>
    </source>
</evidence>
<feature type="compositionally biased region" description="Low complexity" evidence="1">
    <location>
        <begin position="389"/>
        <end position="401"/>
    </location>
</feature>
<evidence type="ECO:0000256" key="1">
    <source>
        <dbReference type="SAM" id="MobiDB-lite"/>
    </source>
</evidence>
<dbReference type="AlphaFoldDB" id="A0A395GQ98"/>
<feature type="compositionally biased region" description="Low complexity" evidence="1">
    <location>
        <begin position="500"/>
        <end position="512"/>
    </location>
</feature>
<feature type="region of interest" description="Disordered" evidence="1">
    <location>
        <begin position="377"/>
        <end position="411"/>
    </location>
</feature>
<feature type="region of interest" description="Disordered" evidence="1">
    <location>
        <begin position="323"/>
        <end position="344"/>
    </location>
</feature>
<evidence type="ECO:0000313" key="4">
    <source>
        <dbReference type="Proteomes" id="UP000249402"/>
    </source>
</evidence>
<feature type="non-terminal residue" evidence="3">
    <location>
        <position position="1"/>
    </location>
</feature>
<name>A0A395GQ98_9EURO</name>
<reference evidence="3 4" key="1">
    <citation type="submission" date="2018-02" db="EMBL/GenBank/DDBJ databases">
        <title>The genomes of Aspergillus section Nigri reveals drivers in fungal speciation.</title>
        <authorList>
            <consortium name="DOE Joint Genome Institute"/>
            <person name="Vesth T.C."/>
            <person name="Nybo J."/>
            <person name="Theobald S."/>
            <person name="Brandl J."/>
            <person name="Frisvad J.C."/>
            <person name="Nielsen K.F."/>
            <person name="Lyhne E.K."/>
            <person name="Kogle M.E."/>
            <person name="Kuo A."/>
            <person name="Riley R."/>
            <person name="Clum A."/>
            <person name="Nolan M."/>
            <person name="Lipzen A."/>
            <person name="Salamov A."/>
            <person name="Henrissat B."/>
            <person name="Wiebenga A."/>
            <person name="De vries R.P."/>
            <person name="Grigoriev I.V."/>
            <person name="Mortensen U.H."/>
            <person name="Andersen M.R."/>
            <person name="Baker S.E."/>
        </authorList>
    </citation>
    <scope>NUCLEOTIDE SEQUENCE [LARGE SCALE GENOMIC DNA]</scope>
    <source>
        <strain evidence="3 4">CBS 121593</strain>
    </source>
</reference>
<feature type="domain" description="F-box" evidence="2">
    <location>
        <begin position="6"/>
        <end position="52"/>
    </location>
</feature>
<dbReference type="EMBL" id="KZ824467">
    <property type="protein sequence ID" value="RAK97007.1"/>
    <property type="molecule type" value="Genomic_DNA"/>
</dbReference>
<dbReference type="Proteomes" id="UP000249402">
    <property type="component" value="Unassembled WGS sequence"/>
</dbReference>